<dbReference type="AlphaFoldDB" id="A0A6P1M5T2"/>
<keyword evidence="2" id="KW-0121">Carboxypeptidase</keyword>
<dbReference type="Gene3D" id="3.30.450.330">
    <property type="match status" value="1"/>
</dbReference>
<proteinExistence type="predicted"/>
<name>A0A6P1M5T2_9BACT</name>
<comment type="subcellular location">
    <subcellularLocation>
        <location evidence="1">Membrane</location>
    </subcellularLocation>
</comment>
<feature type="domain" description="Penicillin-binding protein dimerisation" evidence="5">
    <location>
        <begin position="51"/>
        <end position="197"/>
    </location>
</feature>
<keyword evidence="2" id="KW-0645">Protease</keyword>
<dbReference type="RefSeq" id="WP_160625998.1">
    <property type="nucleotide sequence ID" value="NZ_CP047593.1"/>
</dbReference>
<evidence type="ECO:0000259" key="5">
    <source>
        <dbReference type="Pfam" id="PF03717"/>
    </source>
</evidence>
<sequence>MHYKGRTILASVLVTAVFAGLGVRLAFLHLKPSAATLARIENGRRLEQETRGPRGRILDRGGNILAVDIAARHLCADPKFILENGDIQKVCEAVHRVVPAMSRADIWKLLDQPHRQYVRIHKYMREKTLEPLMQQRLKGVIFEETSMRNYPKGALGAHVIGFSNREGVGSAGVELQANSYLLGTTGLRVSQKDGHRREIYSRRTVDIEPQSGADIYLTLDQQVQHFAEKALDELVQEYRPQGAWAIVQNVRNGEILAMASWPTFNPNRYNDPKLPSEWMRNRAVGFGYEPGSVMKAVIIASALDGGYVTARDMFDCENGRWMYGGRALHDSHREGLLSVADILKKSSNIGSAKIALQMGDQKVYQCLKSFGFGSRSGIDLPGEEAGILWPVRNWSKISITRLAMGHELNVTALQMISALSTIANDGVRMRPYVIDKVVSSGGQTVFETLPEELGRPISPKTARLMRRLLARVTQPGGTGTKAAVRGYSVAGKTGTAQKVRPKEEGGGYYPRKYIASFGGFLPVENPAISIIVVADDPQGVYYGGTVCGPAFQKIADQSVRYLRISPQGFPTEYVSGLESAPFSEEVP</sequence>
<dbReference type="InterPro" id="IPR005311">
    <property type="entry name" value="PBP_dimer"/>
</dbReference>
<dbReference type="Proteomes" id="UP000464954">
    <property type="component" value="Chromosome"/>
</dbReference>
<dbReference type="GO" id="GO:0004180">
    <property type="term" value="F:carboxypeptidase activity"/>
    <property type="evidence" value="ECO:0007669"/>
    <property type="project" value="UniProtKB-KW"/>
</dbReference>
<gene>
    <name evidence="6" type="ORF">GT409_00375</name>
</gene>
<organism evidence="6 7">
    <name type="scientific">Tichowtungia aerotolerans</name>
    <dbReference type="NCBI Taxonomy" id="2697043"/>
    <lineage>
        <taxon>Bacteria</taxon>
        <taxon>Pseudomonadati</taxon>
        <taxon>Kiritimatiellota</taxon>
        <taxon>Tichowtungiia</taxon>
        <taxon>Tichowtungiales</taxon>
        <taxon>Tichowtungiaceae</taxon>
        <taxon>Tichowtungia</taxon>
    </lineage>
</organism>
<feature type="domain" description="Penicillin-binding protein transpeptidase" evidence="4">
    <location>
        <begin position="245"/>
        <end position="555"/>
    </location>
</feature>
<reference evidence="6 7" key="1">
    <citation type="submission" date="2020-01" db="EMBL/GenBank/DDBJ databases">
        <title>Ponticoccus aerotolerans gen. nov., sp. nov., an anaerobic bacterium and proposal of Ponticoccusceae fam. nov., Ponticoccusles ord. nov. and Ponticoccuse classis nov. in the phylum Kiritimatiellaeota.</title>
        <authorList>
            <person name="Zhou L.Y."/>
            <person name="Du Z.J."/>
        </authorList>
    </citation>
    <scope>NUCLEOTIDE SEQUENCE [LARGE SCALE GENOMIC DNA]</scope>
    <source>
        <strain evidence="6 7">S-5007</strain>
    </source>
</reference>
<dbReference type="KEGG" id="taer:GT409_00375"/>
<keyword evidence="3" id="KW-0472">Membrane</keyword>
<dbReference type="GO" id="GO:0005886">
    <property type="term" value="C:plasma membrane"/>
    <property type="evidence" value="ECO:0007669"/>
    <property type="project" value="TreeGrafter"/>
</dbReference>
<protein>
    <submittedName>
        <fullName evidence="6">Penicillin-binding protein</fullName>
    </submittedName>
</protein>
<dbReference type="SUPFAM" id="SSF56601">
    <property type="entry name" value="beta-lactamase/transpeptidase-like"/>
    <property type="match status" value="1"/>
</dbReference>
<dbReference type="Gene3D" id="3.40.710.10">
    <property type="entry name" value="DD-peptidase/beta-lactamase superfamily"/>
    <property type="match status" value="1"/>
</dbReference>
<dbReference type="SUPFAM" id="SSF56519">
    <property type="entry name" value="Penicillin binding protein dimerisation domain"/>
    <property type="match status" value="1"/>
</dbReference>
<accession>A0A6P1M5T2</accession>
<dbReference type="InterPro" id="IPR050515">
    <property type="entry name" value="Beta-lactam/transpept"/>
</dbReference>
<keyword evidence="2" id="KW-0378">Hydrolase</keyword>
<dbReference type="GO" id="GO:0071555">
    <property type="term" value="P:cell wall organization"/>
    <property type="evidence" value="ECO:0007669"/>
    <property type="project" value="TreeGrafter"/>
</dbReference>
<evidence type="ECO:0000256" key="2">
    <source>
        <dbReference type="ARBA" id="ARBA00022645"/>
    </source>
</evidence>
<dbReference type="GO" id="GO:0008658">
    <property type="term" value="F:penicillin binding"/>
    <property type="evidence" value="ECO:0007669"/>
    <property type="project" value="InterPro"/>
</dbReference>
<dbReference type="InterPro" id="IPR012338">
    <property type="entry name" value="Beta-lactam/transpept-like"/>
</dbReference>
<evidence type="ECO:0000256" key="1">
    <source>
        <dbReference type="ARBA" id="ARBA00004370"/>
    </source>
</evidence>
<dbReference type="PANTHER" id="PTHR30627">
    <property type="entry name" value="PEPTIDOGLYCAN D,D-TRANSPEPTIDASE"/>
    <property type="match status" value="1"/>
</dbReference>
<dbReference type="InterPro" id="IPR036138">
    <property type="entry name" value="PBP_dimer_sf"/>
</dbReference>
<dbReference type="Pfam" id="PF00905">
    <property type="entry name" value="Transpeptidase"/>
    <property type="match status" value="1"/>
</dbReference>
<dbReference type="EMBL" id="CP047593">
    <property type="protein sequence ID" value="QHI67964.1"/>
    <property type="molecule type" value="Genomic_DNA"/>
</dbReference>
<evidence type="ECO:0000256" key="3">
    <source>
        <dbReference type="ARBA" id="ARBA00023136"/>
    </source>
</evidence>
<dbReference type="Pfam" id="PF03717">
    <property type="entry name" value="PBP_dimer"/>
    <property type="match status" value="1"/>
</dbReference>
<evidence type="ECO:0000313" key="6">
    <source>
        <dbReference type="EMBL" id="QHI67964.1"/>
    </source>
</evidence>
<keyword evidence="7" id="KW-1185">Reference proteome</keyword>
<dbReference type="PANTHER" id="PTHR30627:SF1">
    <property type="entry name" value="PEPTIDOGLYCAN D,D-TRANSPEPTIDASE FTSI"/>
    <property type="match status" value="1"/>
</dbReference>
<evidence type="ECO:0000313" key="7">
    <source>
        <dbReference type="Proteomes" id="UP000464954"/>
    </source>
</evidence>
<evidence type="ECO:0000259" key="4">
    <source>
        <dbReference type="Pfam" id="PF00905"/>
    </source>
</evidence>
<dbReference type="InterPro" id="IPR001460">
    <property type="entry name" value="PCN-bd_Tpept"/>
</dbReference>
<dbReference type="Gene3D" id="3.90.1310.10">
    <property type="entry name" value="Penicillin-binding protein 2a (Domain 2)"/>
    <property type="match status" value="1"/>
</dbReference>